<dbReference type="EMBL" id="JACVEW010000023">
    <property type="protein sequence ID" value="MBP0049728.1"/>
    <property type="molecule type" value="Genomic_DNA"/>
</dbReference>
<dbReference type="RefSeq" id="WP_209288412.1">
    <property type="nucleotide sequence ID" value="NZ_JACVEW010000023.1"/>
</dbReference>
<dbReference type="InterPro" id="IPR036422">
    <property type="entry name" value="RuBisCO_lsu_N_sf"/>
</dbReference>
<dbReference type="Gene3D" id="3.20.20.110">
    <property type="entry name" value="Ribulose bisphosphate carboxylase, large subunit, C-terminal domain"/>
    <property type="match status" value="1"/>
</dbReference>
<reference evidence="2 3" key="1">
    <citation type="submission" date="2020-09" db="EMBL/GenBank/DDBJ databases">
        <authorList>
            <person name="Tanuku N.R.S."/>
        </authorList>
    </citation>
    <scope>NUCLEOTIDE SEQUENCE [LARGE SCALE GENOMIC DNA]</scope>
    <source>
        <strain evidence="2 3">AK62</strain>
    </source>
</reference>
<dbReference type="InterPro" id="IPR036376">
    <property type="entry name" value="RuBisCO_lsu_C_sf"/>
</dbReference>
<comment type="caution">
    <text evidence="2">The sequence shown here is derived from an EMBL/GenBank/DDBJ whole genome shotgun (WGS) entry which is preliminary data.</text>
</comment>
<evidence type="ECO:0000259" key="1">
    <source>
        <dbReference type="Pfam" id="PF00016"/>
    </source>
</evidence>
<dbReference type="InterPro" id="IPR033966">
    <property type="entry name" value="RuBisCO"/>
</dbReference>
<dbReference type="SUPFAM" id="SSF51649">
    <property type="entry name" value="RuBisCo, C-terminal domain"/>
    <property type="match status" value="1"/>
</dbReference>
<evidence type="ECO:0000313" key="3">
    <source>
        <dbReference type="Proteomes" id="UP000810171"/>
    </source>
</evidence>
<gene>
    <name evidence="2" type="ORF">H9C73_13400</name>
</gene>
<dbReference type="Pfam" id="PF00016">
    <property type="entry name" value="RuBisCO_large"/>
    <property type="match status" value="1"/>
</dbReference>
<dbReference type="Gene3D" id="3.30.70.150">
    <property type="entry name" value="RuBisCO large subunit, N-terminal domain"/>
    <property type="match status" value="1"/>
</dbReference>
<dbReference type="Proteomes" id="UP000810171">
    <property type="component" value="Unassembled WGS sequence"/>
</dbReference>
<proteinExistence type="predicted"/>
<dbReference type="PANTHER" id="PTHR42704">
    <property type="entry name" value="RIBULOSE BISPHOSPHATE CARBOXYLASE"/>
    <property type="match status" value="1"/>
</dbReference>
<name>A0ABS3ZDE3_9GAMM</name>
<dbReference type="PANTHER" id="PTHR42704:SF17">
    <property type="entry name" value="RIBULOSE BISPHOSPHATE CARBOXYLASE LARGE CHAIN"/>
    <property type="match status" value="1"/>
</dbReference>
<keyword evidence="3" id="KW-1185">Reference proteome</keyword>
<organism evidence="2 3">
    <name type="scientific">Marinobacterium alkalitolerans</name>
    <dbReference type="NCBI Taxonomy" id="1542925"/>
    <lineage>
        <taxon>Bacteria</taxon>
        <taxon>Pseudomonadati</taxon>
        <taxon>Pseudomonadota</taxon>
        <taxon>Gammaproteobacteria</taxon>
        <taxon>Oceanospirillales</taxon>
        <taxon>Oceanospirillaceae</taxon>
        <taxon>Marinobacterium</taxon>
    </lineage>
</organism>
<evidence type="ECO:0000313" key="2">
    <source>
        <dbReference type="EMBL" id="MBP0049728.1"/>
    </source>
</evidence>
<sequence>MSSGNLTSPQQSELFRWNNALEPEAYAHATYQIVAHCDPLAAATAMAMEQSASTVAIAGYVSPEQVEDWTIRVVSVEQGNQTTTSDISCYGLATEVYPKHTRITPCTVTLAIPKLLLNRSYVQWLNVLVGELPRLGFLSAFRLTHVTGLNDWGPNPAFGIAGIRKTLGIQKGPILCRSMRPAVGLDTTTMVRLNEAVLRGGFHLVKDDELMVFESDSAFEQHVKAMVDCRDRIQNECQERKGYLATLICDPEELERRWEICCEQGVDGVLIAPFIQGIGTLAQMAARKTLPILAHNTGAETLTRHPHWGMAEAVWNTLIRHAGADWLVTSGGFGECSPPTPEEQVTLSAMQSPTSSPDSMPILQGGKCPEGLERYTHCVGNDDYMLIVASWVDGHPQGLETAARIFRESLGRLA</sequence>
<protein>
    <recommendedName>
        <fullName evidence="1">Ribulose bisphosphate carboxylase large subunit C-terminal domain-containing protein</fullName>
    </recommendedName>
</protein>
<dbReference type="SUPFAM" id="SSF54966">
    <property type="entry name" value="RuBisCO, large subunit, small (N-terminal) domain"/>
    <property type="match status" value="1"/>
</dbReference>
<accession>A0ABS3ZDE3</accession>
<feature type="domain" description="Ribulose bisphosphate carboxylase large subunit C-terminal" evidence="1">
    <location>
        <begin position="159"/>
        <end position="331"/>
    </location>
</feature>
<dbReference type="InterPro" id="IPR000685">
    <property type="entry name" value="RuBisCO_lsu_C"/>
</dbReference>